<dbReference type="STRING" id="6669.E9GHU1"/>
<dbReference type="GO" id="GO:0004879">
    <property type="term" value="F:nuclear receptor activity"/>
    <property type="evidence" value="ECO:0007669"/>
    <property type="project" value="InterPro"/>
</dbReference>
<keyword evidence="6" id="KW-0805">Transcription regulation</keyword>
<dbReference type="eggNOG" id="KOG4216">
    <property type="taxonomic scope" value="Eukaryota"/>
</dbReference>
<dbReference type="Proteomes" id="UP000000305">
    <property type="component" value="Unassembled WGS sequence"/>
</dbReference>
<dbReference type="PRINTS" id="PR00398">
    <property type="entry name" value="STRDHORMONER"/>
</dbReference>
<keyword evidence="9" id="KW-0675">Receptor</keyword>
<dbReference type="PRINTS" id="PR00546">
    <property type="entry name" value="THYROIDHORMR"/>
</dbReference>
<evidence type="ECO:0000256" key="6">
    <source>
        <dbReference type="ARBA" id="ARBA00023015"/>
    </source>
</evidence>
<feature type="region of interest" description="Disordered" evidence="10">
    <location>
        <begin position="1"/>
        <end position="26"/>
    </location>
</feature>
<reference evidence="12 13" key="1">
    <citation type="journal article" date="2011" name="Science">
        <title>The ecoresponsive genome of Daphnia pulex.</title>
        <authorList>
            <person name="Colbourne J.K."/>
            <person name="Pfrender M.E."/>
            <person name="Gilbert D."/>
            <person name="Thomas W.K."/>
            <person name="Tucker A."/>
            <person name="Oakley T.H."/>
            <person name="Tokishita S."/>
            <person name="Aerts A."/>
            <person name="Arnold G.J."/>
            <person name="Basu M.K."/>
            <person name="Bauer D.J."/>
            <person name="Caceres C.E."/>
            <person name="Carmel L."/>
            <person name="Casola C."/>
            <person name="Choi J.H."/>
            <person name="Detter J.C."/>
            <person name="Dong Q."/>
            <person name="Dusheyko S."/>
            <person name="Eads B.D."/>
            <person name="Frohlich T."/>
            <person name="Geiler-Samerotte K.A."/>
            <person name="Gerlach D."/>
            <person name="Hatcher P."/>
            <person name="Jogdeo S."/>
            <person name="Krijgsveld J."/>
            <person name="Kriventseva E.V."/>
            <person name="Kultz D."/>
            <person name="Laforsch C."/>
            <person name="Lindquist E."/>
            <person name="Lopez J."/>
            <person name="Manak J.R."/>
            <person name="Muller J."/>
            <person name="Pangilinan J."/>
            <person name="Patwardhan R.P."/>
            <person name="Pitluck S."/>
            <person name="Pritham E.J."/>
            <person name="Rechtsteiner A."/>
            <person name="Rho M."/>
            <person name="Rogozin I.B."/>
            <person name="Sakarya O."/>
            <person name="Salamov A."/>
            <person name="Schaack S."/>
            <person name="Shapiro H."/>
            <person name="Shiga Y."/>
            <person name="Skalitzky C."/>
            <person name="Smith Z."/>
            <person name="Souvorov A."/>
            <person name="Sung W."/>
            <person name="Tang Z."/>
            <person name="Tsuchiya D."/>
            <person name="Tu H."/>
            <person name="Vos H."/>
            <person name="Wang M."/>
            <person name="Wolf Y.I."/>
            <person name="Yamagata H."/>
            <person name="Yamada T."/>
            <person name="Ye Y."/>
            <person name="Shaw J.R."/>
            <person name="Andrews J."/>
            <person name="Crease T.J."/>
            <person name="Tang H."/>
            <person name="Lucas S.M."/>
            <person name="Robertson H.M."/>
            <person name="Bork P."/>
            <person name="Koonin E.V."/>
            <person name="Zdobnov E.M."/>
            <person name="Grigoriev I.V."/>
            <person name="Lynch M."/>
            <person name="Boore J.L."/>
        </authorList>
    </citation>
    <scope>NUCLEOTIDE SEQUENCE [LARGE SCALE GENOMIC DNA]</scope>
</reference>
<dbReference type="PROSITE" id="PS51843">
    <property type="entry name" value="NR_LBD"/>
    <property type="match status" value="1"/>
</dbReference>
<dbReference type="OMA" id="IGFFEVW"/>
<feature type="domain" description="NR LBD" evidence="11">
    <location>
        <begin position="67"/>
        <end position="294"/>
    </location>
</feature>
<dbReference type="SUPFAM" id="SSF48508">
    <property type="entry name" value="Nuclear receptor ligand-binding domain"/>
    <property type="match status" value="1"/>
</dbReference>
<evidence type="ECO:0000259" key="11">
    <source>
        <dbReference type="PROSITE" id="PS51843"/>
    </source>
</evidence>
<dbReference type="OrthoDB" id="6081310at2759"/>
<evidence type="ECO:0000256" key="10">
    <source>
        <dbReference type="SAM" id="MobiDB-lite"/>
    </source>
</evidence>
<evidence type="ECO:0000256" key="2">
    <source>
        <dbReference type="ARBA" id="ARBA00008092"/>
    </source>
</evidence>
<evidence type="ECO:0000256" key="1">
    <source>
        <dbReference type="ARBA" id="ARBA00004123"/>
    </source>
</evidence>
<evidence type="ECO:0000256" key="8">
    <source>
        <dbReference type="ARBA" id="ARBA00023163"/>
    </source>
</evidence>
<dbReference type="AlphaFoldDB" id="E9GHU1"/>
<evidence type="ECO:0000313" key="13">
    <source>
        <dbReference type="Proteomes" id="UP000000305"/>
    </source>
</evidence>
<accession>E9GHU1</accession>
<evidence type="ECO:0000313" key="12">
    <source>
        <dbReference type="EMBL" id="EFX80992.1"/>
    </source>
</evidence>
<dbReference type="InterPro" id="IPR001728">
    <property type="entry name" value="ThyrH_rcpt"/>
</dbReference>
<dbReference type="InterPro" id="IPR001723">
    <property type="entry name" value="Nuclear_hrmn_rcpt"/>
</dbReference>
<dbReference type="Pfam" id="PF00104">
    <property type="entry name" value="Hormone_recep"/>
    <property type="match status" value="1"/>
</dbReference>
<dbReference type="EMBL" id="GL732545">
    <property type="protein sequence ID" value="EFX80992.1"/>
    <property type="molecule type" value="Genomic_DNA"/>
</dbReference>
<keyword evidence="13" id="KW-1185">Reference proteome</keyword>
<proteinExistence type="inferred from homology"/>
<evidence type="ECO:0000256" key="5">
    <source>
        <dbReference type="ARBA" id="ARBA00022833"/>
    </source>
</evidence>
<name>E9GHU1_DAPPU</name>
<keyword evidence="3" id="KW-0479">Metal-binding</keyword>
<dbReference type="PANTHER" id="PTHR45805">
    <property type="entry name" value="NUCLEAR HORMONE RECEPTOR HR3-RELATED"/>
    <property type="match status" value="1"/>
</dbReference>
<keyword evidence="7" id="KW-0238">DNA-binding</keyword>
<keyword evidence="8" id="KW-0804">Transcription</keyword>
<dbReference type="InterPro" id="IPR000536">
    <property type="entry name" value="Nucl_hrmn_rcpt_lig-bd"/>
</dbReference>
<keyword evidence="4" id="KW-0863">Zinc-finger</keyword>
<evidence type="ECO:0000256" key="9">
    <source>
        <dbReference type="ARBA" id="ARBA00023170"/>
    </source>
</evidence>
<protein>
    <recommendedName>
        <fullName evidence="11">NR LBD domain-containing protein</fullName>
    </recommendedName>
</protein>
<dbReference type="PANTHER" id="PTHR45805:SF10">
    <property type="entry name" value="ECDYSONE-INDUCED PROTEIN 78C"/>
    <property type="match status" value="1"/>
</dbReference>
<dbReference type="GO" id="GO:0003677">
    <property type="term" value="F:DNA binding"/>
    <property type="evidence" value="ECO:0007669"/>
    <property type="project" value="UniProtKB-KW"/>
</dbReference>
<dbReference type="GO" id="GO:0005634">
    <property type="term" value="C:nucleus"/>
    <property type="evidence" value="ECO:0007669"/>
    <property type="project" value="UniProtKB-SubCell"/>
</dbReference>
<organism evidence="12 13">
    <name type="scientific">Daphnia pulex</name>
    <name type="common">Water flea</name>
    <dbReference type="NCBI Taxonomy" id="6669"/>
    <lineage>
        <taxon>Eukaryota</taxon>
        <taxon>Metazoa</taxon>
        <taxon>Ecdysozoa</taxon>
        <taxon>Arthropoda</taxon>
        <taxon>Crustacea</taxon>
        <taxon>Branchiopoda</taxon>
        <taxon>Diplostraca</taxon>
        <taxon>Cladocera</taxon>
        <taxon>Anomopoda</taxon>
        <taxon>Daphniidae</taxon>
        <taxon>Daphnia</taxon>
    </lineage>
</organism>
<dbReference type="InterPro" id="IPR035500">
    <property type="entry name" value="NHR-like_dom_sf"/>
</dbReference>
<keyword evidence="5" id="KW-0862">Zinc</keyword>
<comment type="similarity">
    <text evidence="2">Belongs to the nuclear hormone receptor family. NR1 subfamily.</text>
</comment>
<gene>
    <name evidence="12" type="ORF">DAPPUDRAFT_50546</name>
</gene>
<comment type="subcellular location">
    <subcellularLocation>
        <location evidence="1">Nucleus</location>
    </subcellularLocation>
</comment>
<dbReference type="KEGG" id="dpx:DAPPUDRAFT_50546"/>
<dbReference type="GO" id="GO:0008270">
    <property type="term" value="F:zinc ion binding"/>
    <property type="evidence" value="ECO:0007669"/>
    <property type="project" value="UniProtKB-KW"/>
</dbReference>
<sequence>MQISSNNNSNSNGGISQQQQLHQQQQIQIQQQQQQQQQQQRDPESRQLAIYDTILTVSQAHHAHCAYTEEKTRNIVRTPVPIVMDEGGNNDNADETRRIATWSALATHMTPSIQRVVEFAKRVPGFPELSQDDQLILIKIGFFEVWLGHVSRLINSQEGTMTLTDGVTLSKPQMDLIFDADFIQTVMGFAEGLNQMSMNDSEMALFSAAVLLSPDRPVINDAKGIAQYQERITDALRLQLLRNHASDPGLINAVLQKIVELRAIGHRHQSQLDWYRRRWSLLVHLPPLFAEMFDIPRSEEDLA</sequence>
<evidence type="ECO:0000256" key="4">
    <source>
        <dbReference type="ARBA" id="ARBA00022771"/>
    </source>
</evidence>
<dbReference type="SMART" id="SM00430">
    <property type="entry name" value="HOLI"/>
    <property type="match status" value="1"/>
</dbReference>
<evidence type="ECO:0000256" key="3">
    <source>
        <dbReference type="ARBA" id="ARBA00022723"/>
    </source>
</evidence>
<evidence type="ECO:0000256" key="7">
    <source>
        <dbReference type="ARBA" id="ARBA00023125"/>
    </source>
</evidence>
<dbReference type="PhylomeDB" id="E9GHU1"/>
<dbReference type="HOGENOM" id="CLU_007368_18_1_1"/>
<dbReference type="Gene3D" id="1.10.565.10">
    <property type="entry name" value="Retinoid X Receptor"/>
    <property type="match status" value="1"/>
</dbReference>
<dbReference type="InParanoid" id="E9GHU1"/>